<dbReference type="InterPro" id="IPR036102">
    <property type="entry name" value="OsmC/Ohrsf"/>
</dbReference>
<dbReference type="PANTHER" id="PTHR39624">
    <property type="entry name" value="PROTEIN INVOLVED IN RIMO-MEDIATED BETA-METHYLTHIOLATION OF RIBOSOMAL PROTEIN S12 YCAO"/>
    <property type="match status" value="1"/>
</dbReference>
<sequence>MMGQGGQIRSERVTFTGSAGTPLAGRLELPEGPPRAVALFAHCFTCGKDVHAASRIARGLAGLGIAVLRFDFTGLGHSGGDFGNTDFTSTIEDLVRAADHLRATLAPPALLIGHSLGGAAILAAAERIQESRAVVTIGAPADPSHVAGLFPDAPLEVEATGAAEVSLAGRRFRVSRAFLDDIASQPQRERIANLRRALLVMHAPTDAIVGVDHARTIFEAARHPKSFVSLDGADHLLSADADSAYAATVIAAWASRYVDAPAAPPSEQPDGVVEVREVGRYAQEITAGRHRLTADEPLSVGGADAGPTPYDLLLAALGGCTSMTIRMYADRKRLPLQGVTVRLRHRRIHAKDCADCETEAGTLDKIEREILLEGPLDEEQRRRLLEIADKCPVHRTLTSEVVIETVEAPGDS</sequence>
<evidence type="ECO:0000313" key="2">
    <source>
        <dbReference type="EMBL" id="MBB3732476.1"/>
    </source>
</evidence>
<dbReference type="Pfam" id="PF12146">
    <property type="entry name" value="Hydrolase_4"/>
    <property type="match status" value="1"/>
</dbReference>
<dbReference type="Gene3D" id="3.40.50.1820">
    <property type="entry name" value="alpha/beta hydrolase"/>
    <property type="match status" value="1"/>
</dbReference>
<dbReference type="Proteomes" id="UP000579945">
    <property type="component" value="Unassembled WGS sequence"/>
</dbReference>
<dbReference type="PANTHER" id="PTHR39624:SF2">
    <property type="entry name" value="OSMC-LIKE PROTEIN"/>
    <property type="match status" value="1"/>
</dbReference>
<dbReference type="Pfam" id="PF02566">
    <property type="entry name" value="OsmC"/>
    <property type="match status" value="1"/>
</dbReference>
<organism evidence="2 3">
    <name type="scientific">Nonomuraea dietziae</name>
    <dbReference type="NCBI Taxonomy" id="65515"/>
    <lineage>
        <taxon>Bacteria</taxon>
        <taxon>Bacillati</taxon>
        <taxon>Actinomycetota</taxon>
        <taxon>Actinomycetes</taxon>
        <taxon>Streptosporangiales</taxon>
        <taxon>Streptosporangiaceae</taxon>
        <taxon>Nonomuraea</taxon>
    </lineage>
</organism>
<accession>A0A7W5VCS6</accession>
<reference evidence="2 3" key="1">
    <citation type="submission" date="2020-08" db="EMBL/GenBank/DDBJ databases">
        <title>Sequencing the genomes of 1000 actinobacteria strains.</title>
        <authorList>
            <person name="Klenk H.-P."/>
        </authorList>
    </citation>
    <scope>NUCLEOTIDE SEQUENCE [LARGE SCALE GENOMIC DNA]</scope>
    <source>
        <strain evidence="2 3">DSM 44320</strain>
    </source>
</reference>
<dbReference type="Gene3D" id="3.30.300.20">
    <property type="match status" value="1"/>
</dbReference>
<dbReference type="InterPro" id="IPR029058">
    <property type="entry name" value="AB_hydrolase_fold"/>
</dbReference>
<dbReference type="EMBL" id="JACIBV010000001">
    <property type="protein sequence ID" value="MBB3732476.1"/>
    <property type="molecule type" value="Genomic_DNA"/>
</dbReference>
<dbReference type="InterPro" id="IPR022742">
    <property type="entry name" value="Hydrolase_4"/>
</dbReference>
<proteinExistence type="predicted"/>
<evidence type="ECO:0000313" key="3">
    <source>
        <dbReference type="Proteomes" id="UP000579945"/>
    </source>
</evidence>
<protein>
    <submittedName>
        <fullName evidence="2">Putative redox protein</fullName>
    </submittedName>
</protein>
<dbReference type="SUPFAM" id="SSF82784">
    <property type="entry name" value="OsmC-like"/>
    <property type="match status" value="1"/>
</dbReference>
<dbReference type="SUPFAM" id="SSF53474">
    <property type="entry name" value="alpha/beta-Hydrolases"/>
    <property type="match status" value="1"/>
</dbReference>
<dbReference type="InterPro" id="IPR015946">
    <property type="entry name" value="KH_dom-like_a/b"/>
</dbReference>
<comment type="caution">
    <text evidence="2">The sequence shown here is derived from an EMBL/GenBank/DDBJ whole genome shotgun (WGS) entry which is preliminary data.</text>
</comment>
<dbReference type="InterPro" id="IPR003718">
    <property type="entry name" value="OsmC/Ohr_fam"/>
</dbReference>
<dbReference type="FunFam" id="3.40.50.1820:FF:000487">
    <property type="entry name" value="Dienelactone hydrolase"/>
    <property type="match status" value="1"/>
</dbReference>
<feature type="domain" description="Serine aminopeptidase S33" evidence="1">
    <location>
        <begin position="33"/>
        <end position="139"/>
    </location>
</feature>
<dbReference type="AlphaFoldDB" id="A0A7W5VCS6"/>
<name>A0A7W5VCS6_9ACTN</name>
<keyword evidence="3" id="KW-1185">Reference proteome</keyword>
<evidence type="ECO:0000259" key="1">
    <source>
        <dbReference type="Pfam" id="PF12146"/>
    </source>
</evidence>
<gene>
    <name evidence="2" type="ORF">FHR33_008336</name>
</gene>